<evidence type="ECO:0000313" key="15">
    <source>
        <dbReference type="EMBL" id="ELT88949.1"/>
    </source>
</evidence>
<reference evidence="15 17" key="2">
    <citation type="journal article" date="2013" name="Nature">
        <title>Insights into bilaterian evolution from three spiralian genomes.</title>
        <authorList>
            <person name="Simakov O."/>
            <person name="Marletaz F."/>
            <person name="Cho S.J."/>
            <person name="Edsinger-Gonzales E."/>
            <person name="Havlak P."/>
            <person name="Hellsten U."/>
            <person name="Kuo D.H."/>
            <person name="Larsson T."/>
            <person name="Lv J."/>
            <person name="Arendt D."/>
            <person name="Savage R."/>
            <person name="Osoegawa K."/>
            <person name="de Jong P."/>
            <person name="Grimwood J."/>
            <person name="Chapman J.A."/>
            <person name="Shapiro H."/>
            <person name="Aerts A."/>
            <person name="Otillar R.P."/>
            <person name="Terry A.Y."/>
            <person name="Boore J.L."/>
            <person name="Grigoriev I.V."/>
            <person name="Lindberg D.R."/>
            <person name="Seaver E.C."/>
            <person name="Weisblat D.A."/>
            <person name="Putnam N.H."/>
            <person name="Rokhsar D.S."/>
        </authorList>
    </citation>
    <scope>NUCLEOTIDE SEQUENCE</scope>
    <source>
        <strain evidence="15 17">I ESC-2004</strain>
    </source>
</reference>
<keyword evidence="10" id="KW-0482">Metalloprotease</keyword>
<dbReference type="InterPro" id="IPR000834">
    <property type="entry name" value="Peptidase_M14"/>
</dbReference>
<dbReference type="GO" id="GO:0008270">
    <property type="term" value="F:zinc ion binding"/>
    <property type="evidence" value="ECO:0007669"/>
    <property type="project" value="InterPro"/>
</dbReference>
<comment type="subcellular location">
    <subcellularLocation>
        <location evidence="2">Secreted</location>
    </subcellularLocation>
</comment>
<evidence type="ECO:0000256" key="7">
    <source>
        <dbReference type="ARBA" id="ARBA00022723"/>
    </source>
</evidence>
<proteinExistence type="inferred from homology"/>
<sequence>MVLVNFRLIHDEGRGSRSKRAVNAQQEGIPSLNHTHYHTYDEISEWLDEVGRSCGSACSVFSIGNSTENRNLKVIRIGSEGANKPIVWIDAGIHAREWIAPATALYIISKVYSRSRLNRYLNTKYTWYILPLANPDGYDYTWTSDRLWRKTRSVHPTNSCRGVDPNRNWGFHWAGLGTSANPCSENYHGLQPFSEPETQAISQFVLSLGDRLLVYLSLHSYGQYWLAPWGYTYRVPDDYLDMLYVGNQAADALKRVQGTVYEVGASSRLLYLAAGGSDDWAKGVAGVKYAYTVELRDTGRHGFILPASEIQQTGREMLQAVRVLALIVLREQRLLERQQTTNSAPS</sequence>
<dbReference type="GO" id="GO:0005615">
    <property type="term" value="C:extracellular space"/>
    <property type="evidence" value="ECO:0007669"/>
    <property type="project" value="TreeGrafter"/>
</dbReference>
<gene>
    <name evidence="15" type="ORF">CAPTEDRAFT_180996</name>
</gene>
<dbReference type="EnsemblMetazoa" id="CapteT180996">
    <property type="protein sequence ID" value="CapteP180996"/>
    <property type="gene ID" value="CapteG180996"/>
</dbReference>
<organism evidence="15">
    <name type="scientific">Capitella teleta</name>
    <name type="common">Polychaete worm</name>
    <dbReference type="NCBI Taxonomy" id="283909"/>
    <lineage>
        <taxon>Eukaryota</taxon>
        <taxon>Metazoa</taxon>
        <taxon>Spiralia</taxon>
        <taxon>Lophotrochozoa</taxon>
        <taxon>Annelida</taxon>
        <taxon>Polychaeta</taxon>
        <taxon>Sedentaria</taxon>
        <taxon>Scolecida</taxon>
        <taxon>Capitellidae</taxon>
        <taxon>Capitella</taxon>
    </lineage>
</organism>
<dbReference type="EMBL" id="AMQN01015098">
    <property type="status" value="NOT_ANNOTATED_CDS"/>
    <property type="molecule type" value="Genomic_DNA"/>
</dbReference>
<dbReference type="FunCoup" id="R7T627">
    <property type="interactions" value="7"/>
</dbReference>
<dbReference type="PROSITE" id="PS52035">
    <property type="entry name" value="PEPTIDASE_M14"/>
    <property type="match status" value="1"/>
</dbReference>
<evidence type="ECO:0000256" key="9">
    <source>
        <dbReference type="ARBA" id="ARBA00022833"/>
    </source>
</evidence>
<reference evidence="16" key="3">
    <citation type="submission" date="2015-06" db="UniProtKB">
        <authorList>
            <consortium name="EnsemblMetazoa"/>
        </authorList>
    </citation>
    <scope>IDENTIFICATION</scope>
</reference>
<evidence type="ECO:0000256" key="13">
    <source>
        <dbReference type="PROSITE-ProRule" id="PRU01379"/>
    </source>
</evidence>
<dbReference type="Pfam" id="PF00246">
    <property type="entry name" value="Peptidase_M14"/>
    <property type="match status" value="1"/>
</dbReference>
<dbReference type="CDD" id="cd03860">
    <property type="entry name" value="M14_CP_A-B_like"/>
    <property type="match status" value="1"/>
</dbReference>
<protein>
    <recommendedName>
        <fullName evidence="14">Peptidase M14 domain-containing protein</fullName>
    </recommendedName>
</protein>
<dbReference type="GO" id="GO:0004181">
    <property type="term" value="F:metallocarboxypeptidase activity"/>
    <property type="evidence" value="ECO:0007669"/>
    <property type="project" value="InterPro"/>
</dbReference>
<evidence type="ECO:0000256" key="8">
    <source>
        <dbReference type="ARBA" id="ARBA00022801"/>
    </source>
</evidence>
<dbReference type="EMBL" id="KB311595">
    <property type="protein sequence ID" value="ELT88949.1"/>
    <property type="molecule type" value="Genomic_DNA"/>
</dbReference>
<evidence type="ECO:0000256" key="4">
    <source>
        <dbReference type="ARBA" id="ARBA00022525"/>
    </source>
</evidence>
<comment type="cofactor">
    <cofactor evidence="1">
        <name>Zn(2+)</name>
        <dbReference type="ChEBI" id="CHEBI:29105"/>
    </cofactor>
</comment>
<comment type="function">
    <text evidence="12">Involved in the digestion of the blood meal.</text>
</comment>
<evidence type="ECO:0000259" key="14">
    <source>
        <dbReference type="PROSITE" id="PS52035"/>
    </source>
</evidence>
<evidence type="ECO:0000313" key="17">
    <source>
        <dbReference type="Proteomes" id="UP000014760"/>
    </source>
</evidence>
<feature type="domain" description="Peptidase M14" evidence="14">
    <location>
        <begin position="36"/>
        <end position="328"/>
    </location>
</feature>
<accession>R7T627</accession>
<dbReference type="PRINTS" id="PR00765">
    <property type="entry name" value="CRBOXYPTASEA"/>
</dbReference>
<dbReference type="FunFam" id="3.40.630.10:FF:000040">
    <property type="entry name" value="zinc carboxypeptidase"/>
    <property type="match status" value="1"/>
</dbReference>
<keyword evidence="7" id="KW-0479">Metal-binding</keyword>
<dbReference type="InterPro" id="IPR057246">
    <property type="entry name" value="CARBOXYPEPT_ZN_1"/>
</dbReference>
<keyword evidence="5" id="KW-0121">Carboxypeptidase</keyword>
<feature type="active site" description="Proton donor/acceptor" evidence="13">
    <location>
        <position position="294"/>
    </location>
</feature>
<keyword evidence="17" id="KW-1185">Reference proteome</keyword>
<evidence type="ECO:0000256" key="1">
    <source>
        <dbReference type="ARBA" id="ARBA00001947"/>
    </source>
</evidence>
<dbReference type="GO" id="GO:0006508">
    <property type="term" value="P:proteolysis"/>
    <property type="evidence" value="ECO:0007669"/>
    <property type="project" value="UniProtKB-KW"/>
</dbReference>
<dbReference type="PANTHER" id="PTHR11705:SF91">
    <property type="entry name" value="FI01817P-RELATED"/>
    <property type="match status" value="1"/>
</dbReference>
<dbReference type="AlphaFoldDB" id="R7T627"/>
<reference evidence="17" key="1">
    <citation type="submission" date="2012-12" db="EMBL/GenBank/DDBJ databases">
        <authorList>
            <person name="Hellsten U."/>
            <person name="Grimwood J."/>
            <person name="Chapman J.A."/>
            <person name="Shapiro H."/>
            <person name="Aerts A."/>
            <person name="Otillar R.P."/>
            <person name="Terry A.Y."/>
            <person name="Boore J.L."/>
            <person name="Simakov O."/>
            <person name="Marletaz F."/>
            <person name="Cho S.-J."/>
            <person name="Edsinger-Gonzales E."/>
            <person name="Havlak P."/>
            <person name="Kuo D.-H."/>
            <person name="Larsson T."/>
            <person name="Lv J."/>
            <person name="Arendt D."/>
            <person name="Savage R."/>
            <person name="Osoegawa K."/>
            <person name="de Jong P."/>
            <person name="Lindberg D.R."/>
            <person name="Seaver E.C."/>
            <person name="Weisblat D.A."/>
            <person name="Putnam N.H."/>
            <person name="Grigoriev I.V."/>
            <person name="Rokhsar D.S."/>
        </authorList>
    </citation>
    <scope>NUCLEOTIDE SEQUENCE</scope>
    <source>
        <strain evidence="17">I ESC-2004</strain>
    </source>
</reference>
<evidence type="ECO:0000256" key="12">
    <source>
        <dbReference type="ARBA" id="ARBA00057299"/>
    </source>
</evidence>
<name>R7T627_CAPTE</name>
<keyword evidence="6" id="KW-0645">Protease</keyword>
<keyword evidence="11" id="KW-1015">Disulfide bond</keyword>
<dbReference type="SMART" id="SM00631">
    <property type="entry name" value="Zn_pept"/>
    <property type="match status" value="1"/>
</dbReference>
<dbReference type="Gene3D" id="3.40.630.10">
    <property type="entry name" value="Zn peptidases"/>
    <property type="match status" value="1"/>
</dbReference>
<dbReference type="HOGENOM" id="CLU_019326_4_1_1"/>
<evidence type="ECO:0000256" key="5">
    <source>
        <dbReference type="ARBA" id="ARBA00022645"/>
    </source>
</evidence>
<evidence type="ECO:0000313" key="16">
    <source>
        <dbReference type="EnsemblMetazoa" id="CapteP180996"/>
    </source>
</evidence>
<evidence type="ECO:0000256" key="6">
    <source>
        <dbReference type="ARBA" id="ARBA00022670"/>
    </source>
</evidence>
<dbReference type="SUPFAM" id="SSF53187">
    <property type="entry name" value="Zn-dependent exopeptidases"/>
    <property type="match status" value="1"/>
</dbReference>
<dbReference type="Proteomes" id="UP000014760">
    <property type="component" value="Unassembled WGS sequence"/>
</dbReference>
<keyword evidence="8" id="KW-0378">Hydrolase</keyword>
<evidence type="ECO:0000256" key="3">
    <source>
        <dbReference type="ARBA" id="ARBA00005988"/>
    </source>
</evidence>
<evidence type="ECO:0000256" key="10">
    <source>
        <dbReference type="ARBA" id="ARBA00023049"/>
    </source>
</evidence>
<dbReference type="PROSITE" id="PS00132">
    <property type="entry name" value="CARBOXYPEPT_ZN_1"/>
    <property type="match status" value="1"/>
</dbReference>
<comment type="similarity">
    <text evidence="3 13">Belongs to the peptidase M14 family.</text>
</comment>
<dbReference type="PANTHER" id="PTHR11705">
    <property type="entry name" value="PROTEASE FAMILY M14 CARBOXYPEPTIDASE A,B"/>
    <property type="match status" value="1"/>
</dbReference>
<keyword evidence="9" id="KW-0862">Zinc</keyword>
<keyword evidence="4" id="KW-0964">Secreted</keyword>
<evidence type="ECO:0000256" key="11">
    <source>
        <dbReference type="ARBA" id="ARBA00023157"/>
    </source>
</evidence>
<dbReference type="OMA" id="EGQPIKM"/>
<evidence type="ECO:0000256" key="2">
    <source>
        <dbReference type="ARBA" id="ARBA00004613"/>
    </source>
</evidence>
<dbReference type="OrthoDB" id="3626597at2759"/>